<dbReference type="Gene3D" id="3.90.1750.20">
    <property type="entry name" value="Putative Large Serine Recombinase, Chain B, Domain 2"/>
    <property type="match status" value="1"/>
</dbReference>
<dbReference type="PROSITE" id="PS51736">
    <property type="entry name" value="RECOMBINASES_3"/>
    <property type="match status" value="1"/>
</dbReference>
<name>A0A1M6Q6Q4_9RHOB</name>
<dbReference type="Gene3D" id="3.40.50.1390">
    <property type="entry name" value="Resolvase, N-terminal catalytic domain"/>
    <property type="match status" value="1"/>
</dbReference>
<dbReference type="GO" id="GO:0000150">
    <property type="term" value="F:DNA strand exchange activity"/>
    <property type="evidence" value="ECO:0007669"/>
    <property type="project" value="InterPro"/>
</dbReference>
<keyword evidence="4" id="KW-1185">Reference proteome</keyword>
<accession>A0A1M6Q6Q4</accession>
<dbReference type="GO" id="GO:0003677">
    <property type="term" value="F:DNA binding"/>
    <property type="evidence" value="ECO:0007669"/>
    <property type="project" value="InterPro"/>
</dbReference>
<dbReference type="STRING" id="1470563.SAMN05444000_12052"/>
<reference evidence="4" key="1">
    <citation type="submission" date="2016-11" db="EMBL/GenBank/DDBJ databases">
        <authorList>
            <person name="Varghese N."/>
            <person name="Submissions S."/>
        </authorList>
    </citation>
    <scope>NUCLEOTIDE SEQUENCE [LARGE SCALE GENOMIC DNA]</scope>
    <source>
        <strain evidence="4">DSM 100564</strain>
    </source>
</reference>
<dbReference type="PANTHER" id="PTHR30461">
    <property type="entry name" value="DNA-INVERTASE FROM LAMBDOID PROPHAGE"/>
    <property type="match status" value="1"/>
</dbReference>
<evidence type="ECO:0000259" key="2">
    <source>
        <dbReference type="PROSITE" id="PS51737"/>
    </source>
</evidence>
<dbReference type="SUPFAM" id="SSF53041">
    <property type="entry name" value="Resolvase-like"/>
    <property type="match status" value="1"/>
</dbReference>
<feature type="domain" description="Resolvase/invertase-type recombinase catalytic" evidence="1">
    <location>
        <begin position="5"/>
        <end position="157"/>
    </location>
</feature>
<dbReference type="InterPro" id="IPR050639">
    <property type="entry name" value="SSR_resolvase"/>
</dbReference>
<feature type="domain" description="Recombinase" evidence="2">
    <location>
        <begin position="165"/>
        <end position="279"/>
    </location>
</feature>
<dbReference type="EMBL" id="FQZQ01000020">
    <property type="protein sequence ID" value="SHK15835.1"/>
    <property type="molecule type" value="Genomic_DNA"/>
</dbReference>
<dbReference type="OrthoDB" id="7277848at2"/>
<dbReference type="CDD" id="cd03768">
    <property type="entry name" value="SR_ResInv"/>
    <property type="match status" value="1"/>
</dbReference>
<dbReference type="PROSITE" id="PS51737">
    <property type="entry name" value="RECOMBINASE_DNA_BIND"/>
    <property type="match status" value="1"/>
</dbReference>
<dbReference type="Pfam" id="PF00239">
    <property type="entry name" value="Resolvase"/>
    <property type="match status" value="1"/>
</dbReference>
<evidence type="ECO:0000313" key="3">
    <source>
        <dbReference type="EMBL" id="SHK15835.1"/>
    </source>
</evidence>
<dbReference type="SMART" id="SM00857">
    <property type="entry name" value="Resolvase"/>
    <property type="match status" value="1"/>
</dbReference>
<dbReference type="RefSeq" id="WP_073255065.1">
    <property type="nucleotide sequence ID" value="NZ_FQZQ01000020.1"/>
</dbReference>
<organism evidence="3 4">
    <name type="scientific">Shimia gijangensis</name>
    <dbReference type="NCBI Taxonomy" id="1470563"/>
    <lineage>
        <taxon>Bacteria</taxon>
        <taxon>Pseudomonadati</taxon>
        <taxon>Pseudomonadota</taxon>
        <taxon>Alphaproteobacteria</taxon>
        <taxon>Rhodobacterales</taxon>
        <taxon>Roseobacteraceae</taxon>
    </lineage>
</organism>
<dbReference type="InterPro" id="IPR036162">
    <property type="entry name" value="Resolvase-like_N_sf"/>
</dbReference>
<dbReference type="AlphaFoldDB" id="A0A1M6Q6Q4"/>
<dbReference type="InterPro" id="IPR006119">
    <property type="entry name" value="Resolv_N"/>
</dbReference>
<dbReference type="Pfam" id="PF07508">
    <property type="entry name" value="Recombinase"/>
    <property type="match status" value="1"/>
</dbReference>
<gene>
    <name evidence="3" type="ORF">SAMN05444000_12052</name>
</gene>
<proteinExistence type="predicted"/>
<sequence>MRRVRCAIYTRKSTEDGLEQDFNSLDAQREACEAYIASQKHEGWELLPDRYDDGGISGGHLERPALQRLMQDIDAKQVDQIVVYKIDRLTRSLADFAKLVDRLDAAEASFVSVTQSFNTATSMGRLTLNVLLSFAQFEREVTAERIRDKIAASKKRGLWMGGHVPLGYQPNGRTLQIDEAEAETVRALYDLYLEHRSIRIVKEKAEGLKLRTRRRERPDGRVTGGGLFDRGHIHHILTNPIYAGRIRHKGNVYEGQHPAIIDPEVWEQTQGMLKDVALKTRGTKQRATRSPLAGKLYDETGDRLTPSHSQKNGKRLRYYISRRLVVERSKKHPDAWRLPAEQLEGLLVDVVNQHLGRKGAAALMTVDLSATELVAVNGSLQEVCKPHQVIGLIERVDLAPGSLRVRLGAEALVSLLGIPADKIVFEALTIKAPFQMRRRGVELKLHLGVAPVEIDKTLIQNIVKAKSWLAMITEGKTFTEIADADGTSKRRIQAVIELALLAPESLDVIAIGKQPMGLTSDYLVKTGFSAIWAEQQEQFAKL</sequence>
<dbReference type="Proteomes" id="UP000183982">
    <property type="component" value="Unassembled WGS sequence"/>
</dbReference>
<dbReference type="InterPro" id="IPR038109">
    <property type="entry name" value="DNA_bind_recomb_sf"/>
</dbReference>
<protein>
    <submittedName>
        <fullName evidence="3">Site-specific DNA recombinase</fullName>
    </submittedName>
</protein>
<dbReference type="PANTHER" id="PTHR30461:SF23">
    <property type="entry name" value="DNA RECOMBINASE-RELATED"/>
    <property type="match status" value="1"/>
</dbReference>
<dbReference type="InterPro" id="IPR011109">
    <property type="entry name" value="DNA_bind_recombinase_dom"/>
</dbReference>
<evidence type="ECO:0000259" key="1">
    <source>
        <dbReference type="PROSITE" id="PS51736"/>
    </source>
</evidence>
<evidence type="ECO:0000313" key="4">
    <source>
        <dbReference type="Proteomes" id="UP000183982"/>
    </source>
</evidence>